<dbReference type="EMBL" id="KN881279">
    <property type="protein sequence ID" value="KIY60765.1"/>
    <property type="molecule type" value="Genomic_DNA"/>
</dbReference>
<evidence type="ECO:0000313" key="2">
    <source>
        <dbReference type="EMBL" id="KIY60765.1"/>
    </source>
</evidence>
<organism evidence="2 3">
    <name type="scientific">Cylindrobasidium torrendii FP15055 ss-10</name>
    <dbReference type="NCBI Taxonomy" id="1314674"/>
    <lineage>
        <taxon>Eukaryota</taxon>
        <taxon>Fungi</taxon>
        <taxon>Dikarya</taxon>
        <taxon>Basidiomycota</taxon>
        <taxon>Agaricomycotina</taxon>
        <taxon>Agaricomycetes</taxon>
        <taxon>Agaricomycetidae</taxon>
        <taxon>Agaricales</taxon>
        <taxon>Marasmiineae</taxon>
        <taxon>Physalacriaceae</taxon>
        <taxon>Cylindrobasidium</taxon>
    </lineage>
</organism>
<keyword evidence="3" id="KW-1185">Reference proteome</keyword>
<sequence length="165" mass="17004">MKVENETKANAQREWEARYVTALTKALDGSIAAATAAPSHPPSSPSSPTPAAASRSHSPSSPSSPTPAATPTPAAAPADLEPDDDTSAPETLATVLNYLHDMATIKALRCAVASGNITSEFFEANCPQQPSAPSGLQDLVSALQRFALQGTTGGTQDSEQDEQDT</sequence>
<gene>
    <name evidence="2" type="ORF">CYLTODRAFT_427786</name>
</gene>
<accession>A0A0D7ARY6</accession>
<dbReference type="Proteomes" id="UP000054007">
    <property type="component" value="Unassembled WGS sequence"/>
</dbReference>
<evidence type="ECO:0000313" key="3">
    <source>
        <dbReference type="Proteomes" id="UP000054007"/>
    </source>
</evidence>
<feature type="non-terminal residue" evidence="2">
    <location>
        <position position="165"/>
    </location>
</feature>
<protein>
    <submittedName>
        <fullName evidence="2">Uncharacterized protein</fullName>
    </submittedName>
</protein>
<feature type="compositionally biased region" description="Pro residues" evidence="1">
    <location>
        <begin position="39"/>
        <end position="48"/>
    </location>
</feature>
<dbReference type="AlphaFoldDB" id="A0A0D7ARY6"/>
<proteinExistence type="predicted"/>
<name>A0A0D7ARY6_9AGAR</name>
<feature type="compositionally biased region" description="Low complexity" evidence="1">
    <location>
        <begin position="49"/>
        <end position="61"/>
    </location>
</feature>
<reference evidence="2 3" key="1">
    <citation type="journal article" date="2015" name="Fungal Genet. Biol.">
        <title>Evolution of novel wood decay mechanisms in Agaricales revealed by the genome sequences of Fistulina hepatica and Cylindrobasidium torrendii.</title>
        <authorList>
            <person name="Floudas D."/>
            <person name="Held B.W."/>
            <person name="Riley R."/>
            <person name="Nagy L.G."/>
            <person name="Koehler G."/>
            <person name="Ransdell A.S."/>
            <person name="Younus H."/>
            <person name="Chow J."/>
            <person name="Chiniquy J."/>
            <person name="Lipzen A."/>
            <person name="Tritt A."/>
            <person name="Sun H."/>
            <person name="Haridas S."/>
            <person name="LaButti K."/>
            <person name="Ohm R.A."/>
            <person name="Kues U."/>
            <person name="Blanchette R.A."/>
            <person name="Grigoriev I.V."/>
            <person name="Minto R.E."/>
            <person name="Hibbett D.S."/>
        </authorList>
    </citation>
    <scope>NUCLEOTIDE SEQUENCE [LARGE SCALE GENOMIC DNA]</scope>
    <source>
        <strain evidence="2 3">FP15055 ss-10</strain>
    </source>
</reference>
<evidence type="ECO:0000256" key="1">
    <source>
        <dbReference type="SAM" id="MobiDB-lite"/>
    </source>
</evidence>
<feature type="region of interest" description="Disordered" evidence="1">
    <location>
        <begin position="32"/>
        <end position="89"/>
    </location>
</feature>